<dbReference type="PANTHER" id="PTHR43343">
    <property type="entry name" value="PEPTIDASE S12"/>
    <property type="match status" value="1"/>
</dbReference>
<accession>A0ABQ4KLA8</accession>
<dbReference type="InterPro" id="IPR001478">
    <property type="entry name" value="PDZ"/>
</dbReference>
<sequence length="409" mass="43519">MQEQDEYEVSNITERPKKRWTKGKTAVKKVVSTVSAGVIGSVLTLAVVLNTPLLKESESQEATVAKAAADTDQNSSQNVQQLSADATSLADMVEKASKTVVGIVSAGKTQGNPFAPQNESQSEKSGSGVIFKKEGKDAFIVTNNHVIEGSDQIEVNLENGEKLEAELIGADALTDLAVLKIDGSKVESVISFGDSDTLRAGEQVVAIGNPLGLEFSRTVTQGIVSAVNRSIDVETSAGKWELNVIQTDAAINPGNSGGALVNTKGELIGINSLKIAENGVEGLGFAIPINDAKPLIEEMIKHGKIKRPYMGISMVDFEQVAPQYLQQLPKEIDAGVIITSVDPDSAAGKAGLQMEDILVGINDHKIENASDLRKLLYTELKVGDKASLQVYRDGKEKTFFITLTANPES</sequence>
<dbReference type="PANTHER" id="PTHR43343:SF3">
    <property type="entry name" value="PROTEASE DO-LIKE 8, CHLOROPLASTIC"/>
    <property type="match status" value="1"/>
</dbReference>
<keyword evidence="4" id="KW-0720">Serine protease</keyword>
<dbReference type="InterPro" id="IPR051201">
    <property type="entry name" value="Chloro_Bact_Ser_Proteases"/>
</dbReference>
<evidence type="ECO:0000256" key="6">
    <source>
        <dbReference type="SAM" id="Phobius"/>
    </source>
</evidence>
<dbReference type="Pfam" id="PF13365">
    <property type="entry name" value="Trypsin_2"/>
    <property type="match status" value="1"/>
</dbReference>
<feature type="transmembrane region" description="Helical" evidence="6">
    <location>
        <begin position="26"/>
        <end position="49"/>
    </location>
</feature>
<keyword evidence="6" id="KW-1133">Transmembrane helix</keyword>
<dbReference type="SUPFAM" id="SSF50494">
    <property type="entry name" value="Trypsin-like serine proteases"/>
    <property type="match status" value="1"/>
</dbReference>
<keyword evidence="9" id="KW-1185">Reference proteome</keyword>
<organism evidence="8 9">
    <name type="scientific">Lederbergia ruris</name>
    <dbReference type="NCBI Taxonomy" id="217495"/>
    <lineage>
        <taxon>Bacteria</taxon>
        <taxon>Bacillati</taxon>
        <taxon>Bacillota</taxon>
        <taxon>Bacilli</taxon>
        <taxon>Bacillales</taxon>
        <taxon>Bacillaceae</taxon>
        <taxon>Lederbergia</taxon>
    </lineage>
</organism>
<keyword evidence="6" id="KW-0472">Membrane</keyword>
<keyword evidence="6" id="KW-0812">Transmembrane</keyword>
<evidence type="ECO:0000256" key="2">
    <source>
        <dbReference type="ARBA" id="ARBA00022670"/>
    </source>
</evidence>
<dbReference type="EMBL" id="BORB01000029">
    <property type="protein sequence ID" value="GIN58729.1"/>
    <property type="molecule type" value="Genomic_DNA"/>
</dbReference>
<comment type="caution">
    <text evidence="8">The sequence shown here is derived from an EMBL/GenBank/DDBJ whole genome shotgun (WGS) entry which is preliminary data.</text>
</comment>
<evidence type="ECO:0000256" key="5">
    <source>
        <dbReference type="SAM" id="MobiDB-lite"/>
    </source>
</evidence>
<proteinExistence type="inferred from homology"/>
<evidence type="ECO:0000259" key="7">
    <source>
        <dbReference type="PROSITE" id="PS50106"/>
    </source>
</evidence>
<keyword evidence="2" id="KW-0645">Protease</keyword>
<evidence type="ECO:0000313" key="8">
    <source>
        <dbReference type="EMBL" id="GIN58729.1"/>
    </source>
</evidence>
<evidence type="ECO:0000256" key="3">
    <source>
        <dbReference type="ARBA" id="ARBA00022801"/>
    </source>
</evidence>
<feature type="domain" description="PDZ" evidence="7">
    <location>
        <begin position="299"/>
        <end position="370"/>
    </location>
</feature>
<dbReference type="RefSeq" id="WP_158321240.1">
    <property type="nucleotide sequence ID" value="NZ_BORB01000029.1"/>
</dbReference>
<evidence type="ECO:0000256" key="1">
    <source>
        <dbReference type="ARBA" id="ARBA00010541"/>
    </source>
</evidence>
<dbReference type="InterPro" id="IPR043504">
    <property type="entry name" value="Peptidase_S1_PA_chymotrypsin"/>
</dbReference>
<keyword evidence="3" id="KW-0378">Hydrolase</keyword>
<gene>
    <name evidence="8" type="primary">htrB</name>
    <name evidence="8" type="ORF">J8TS2_30480</name>
</gene>
<feature type="region of interest" description="Disordered" evidence="5">
    <location>
        <begin position="108"/>
        <end position="127"/>
    </location>
</feature>
<feature type="compositionally biased region" description="Polar residues" evidence="5">
    <location>
        <begin position="108"/>
        <end position="125"/>
    </location>
</feature>
<dbReference type="Pfam" id="PF13180">
    <property type="entry name" value="PDZ_2"/>
    <property type="match status" value="1"/>
</dbReference>
<dbReference type="PRINTS" id="PR00834">
    <property type="entry name" value="PROTEASES2C"/>
</dbReference>
<reference evidence="8 9" key="1">
    <citation type="submission" date="2021-03" db="EMBL/GenBank/DDBJ databases">
        <title>Antimicrobial resistance genes in bacteria isolated from Japanese honey, and their potential for conferring macrolide and lincosamide resistance in the American foulbrood pathogen Paenibacillus larvae.</title>
        <authorList>
            <person name="Okamoto M."/>
            <person name="Kumagai M."/>
            <person name="Kanamori H."/>
            <person name="Takamatsu D."/>
        </authorList>
    </citation>
    <scope>NUCLEOTIDE SEQUENCE [LARGE SCALE GENOMIC DNA]</scope>
    <source>
        <strain evidence="8 9">J8TS2</strain>
    </source>
</reference>
<dbReference type="Gene3D" id="2.40.10.10">
    <property type="entry name" value="Trypsin-like serine proteases"/>
    <property type="match status" value="2"/>
</dbReference>
<dbReference type="PROSITE" id="PS50106">
    <property type="entry name" value="PDZ"/>
    <property type="match status" value="1"/>
</dbReference>
<dbReference type="InterPro" id="IPR036034">
    <property type="entry name" value="PDZ_sf"/>
</dbReference>
<dbReference type="InterPro" id="IPR009003">
    <property type="entry name" value="Peptidase_S1_PA"/>
</dbReference>
<evidence type="ECO:0000256" key="4">
    <source>
        <dbReference type="ARBA" id="ARBA00022825"/>
    </source>
</evidence>
<dbReference type="InterPro" id="IPR001940">
    <property type="entry name" value="Peptidase_S1C"/>
</dbReference>
<name>A0ABQ4KLA8_9BACI</name>
<comment type="similarity">
    <text evidence="1">Belongs to the peptidase S1C family.</text>
</comment>
<dbReference type="SMART" id="SM00228">
    <property type="entry name" value="PDZ"/>
    <property type="match status" value="1"/>
</dbReference>
<dbReference type="Gene3D" id="2.30.42.10">
    <property type="match status" value="1"/>
</dbReference>
<protein>
    <submittedName>
        <fullName evidence="8">Serine protease Do-like HtrB</fullName>
    </submittedName>
</protein>
<dbReference type="Proteomes" id="UP000679950">
    <property type="component" value="Unassembled WGS sequence"/>
</dbReference>
<dbReference type="SUPFAM" id="SSF50156">
    <property type="entry name" value="PDZ domain-like"/>
    <property type="match status" value="1"/>
</dbReference>
<evidence type="ECO:0000313" key="9">
    <source>
        <dbReference type="Proteomes" id="UP000679950"/>
    </source>
</evidence>